<feature type="domain" description="Aminoglycoside phosphotransferase" evidence="1">
    <location>
        <begin position="80"/>
        <end position="292"/>
    </location>
</feature>
<accession>A0ABQ1JNN5</accession>
<dbReference type="Pfam" id="PF01636">
    <property type="entry name" value="APH"/>
    <property type="match status" value="1"/>
</dbReference>
<dbReference type="Gene3D" id="3.30.200.20">
    <property type="entry name" value="Phosphorylase Kinase, domain 1"/>
    <property type="match status" value="1"/>
</dbReference>
<dbReference type="Proteomes" id="UP000628854">
    <property type="component" value="Unassembled WGS sequence"/>
</dbReference>
<reference evidence="3" key="1">
    <citation type="journal article" date="2019" name="Int. J. Syst. Evol. Microbiol.">
        <title>The Global Catalogue of Microorganisms (GCM) 10K type strain sequencing project: providing services to taxonomists for standard genome sequencing and annotation.</title>
        <authorList>
            <consortium name="The Broad Institute Genomics Platform"/>
            <consortium name="The Broad Institute Genome Sequencing Center for Infectious Disease"/>
            <person name="Wu L."/>
            <person name="Ma J."/>
        </authorList>
    </citation>
    <scope>NUCLEOTIDE SEQUENCE [LARGE SCALE GENOMIC DNA]</scope>
    <source>
        <strain evidence="3">CGMCC 1.15928</strain>
    </source>
</reference>
<dbReference type="EMBL" id="BMKF01000002">
    <property type="protein sequence ID" value="GGB71220.1"/>
    <property type="molecule type" value="Genomic_DNA"/>
</dbReference>
<comment type="caution">
    <text evidence="2">The sequence shown here is derived from an EMBL/GenBank/DDBJ whole genome shotgun (WGS) entry which is preliminary data.</text>
</comment>
<dbReference type="SUPFAM" id="SSF56112">
    <property type="entry name" value="Protein kinase-like (PK-like)"/>
    <property type="match status" value="1"/>
</dbReference>
<dbReference type="InterPro" id="IPR011009">
    <property type="entry name" value="Kinase-like_dom_sf"/>
</dbReference>
<name>A0ABQ1JNN5_9PROT</name>
<dbReference type="Gene3D" id="3.90.1200.10">
    <property type="match status" value="1"/>
</dbReference>
<dbReference type="RefSeq" id="WP_084392393.1">
    <property type="nucleotide sequence ID" value="NZ_BMKF01000002.1"/>
</dbReference>
<dbReference type="InterPro" id="IPR002575">
    <property type="entry name" value="Aminoglycoside_PTrfase"/>
</dbReference>
<evidence type="ECO:0000313" key="2">
    <source>
        <dbReference type="EMBL" id="GGB71220.1"/>
    </source>
</evidence>
<protein>
    <submittedName>
        <fullName evidence="2">Aminoglycoside phosphotransferase</fullName>
    </submittedName>
</protein>
<sequence length="366" mass="41018">MGSDANRTFEIKAFLDRSGWGEARLSWLGQDASTRRYGRLAKADGTTALLMDAPLVEDDPCTPTMSAEERLAGGWNKQSRLAASRVEAFAAIGGWLRDHGFSAPAIYAGDSSLGLAIIEDFGTLKEFARLIEKGADEVTLYTAAASALADLHALETPRQLHALGRDWPILDFDDLALNVNASLFANWFPKQDARMRMMDADYARWERELAVLLDRARDFPRELTLRDYHAENLIWLPEREGRARIGLLDFQDAVIGWDAWDMAMLVQDARREVSPAAYSAAIKTYLDRTGKSEADFLERLSIIGTLNALRIVGIFSRLIVRDHKPRYLDFLPRQKLLLARNLEHPSAAGMAAFVRDTAPFIFEEAK</sequence>
<keyword evidence="3" id="KW-1185">Reference proteome</keyword>
<organism evidence="2 3">
    <name type="scientific">Henriciella pelagia</name>
    <dbReference type="NCBI Taxonomy" id="1977912"/>
    <lineage>
        <taxon>Bacteria</taxon>
        <taxon>Pseudomonadati</taxon>
        <taxon>Pseudomonadota</taxon>
        <taxon>Alphaproteobacteria</taxon>
        <taxon>Hyphomonadales</taxon>
        <taxon>Hyphomonadaceae</taxon>
        <taxon>Henriciella</taxon>
    </lineage>
</organism>
<evidence type="ECO:0000313" key="3">
    <source>
        <dbReference type="Proteomes" id="UP000628854"/>
    </source>
</evidence>
<gene>
    <name evidence="2" type="ORF">GCM10011503_19870</name>
</gene>
<evidence type="ECO:0000259" key="1">
    <source>
        <dbReference type="Pfam" id="PF01636"/>
    </source>
</evidence>
<proteinExistence type="predicted"/>